<evidence type="ECO:0000313" key="2">
    <source>
        <dbReference type="Proteomes" id="UP000681967"/>
    </source>
</evidence>
<comment type="caution">
    <text evidence="1">The sequence shown here is derived from an EMBL/GenBank/DDBJ whole genome shotgun (WGS) entry which is preliminary data.</text>
</comment>
<gene>
    <name evidence="1" type="ORF">BYL167_LOCUS68733</name>
</gene>
<dbReference type="EMBL" id="CAJOBH010248537">
    <property type="protein sequence ID" value="CAF5132397.1"/>
    <property type="molecule type" value="Genomic_DNA"/>
</dbReference>
<reference evidence="1" key="1">
    <citation type="submission" date="2021-02" db="EMBL/GenBank/DDBJ databases">
        <authorList>
            <person name="Nowell W R."/>
        </authorList>
    </citation>
    <scope>NUCLEOTIDE SEQUENCE</scope>
</reference>
<feature type="non-terminal residue" evidence="1">
    <location>
        <position position="133"/>
    </location>
</feature>
<protein>
    <submittedName>
        <fullName evidence="1">Uncharacterized protein</fullName>
    </submittedName>
</protein>
<sequence>GQTILSSTEQQSEERQFVFGQSWRVTPETTLFVYVAGENYHTQQNLHYRPIFREELVQRFQNTTRLERAKQNCQKIVASKANEQCVYDILITNDQTMSELHKDFQTNLNEWKEYAELVQNDHVINMGTQLAFN</sequence>
<organism evidence="1 2">
    <name type="scientific">Rotaria magnacalcarata</name>
    <dbReference type="NCBI Taxonomy" id="392030"/>
    <lineage>
        <taxon>Eukaryota</taxon>
        <taxon>Metazoa</taxon>
        <taxon>Spiralia</taxon>
        <taxon>Gnathifera</taxon>
        <taxon>Rotifera</taxon>
        <taxon>Eurotatoria</taxon>
        <taxon>Bdelloidea</taxon>
        <taxon>Philodinida</taxon>
        <taxon>Philodinidae</taxon>
        <taxon>Rotaria</taxon>
    </lineage>
</organism>
<dbReference type="AlphaFoldDB" id="A0A8S3FLG0"/>
<proteinExistence type="predicted"/>
<feature type="non-terminal residue" evidence="1">
    <location>
        <position position="1"/>
    </location>
</feature>
<evidence type="ECO:0000313" key="1">
    <source>
        <dbReference type="EMBL" id="CAF5132397.1"/>
    </source>
</evidence>
<dbReference type="Proteomes" id="UP000681967">
    <property type="component" value="Unassembled WGS sequence"/>
</dbReference>
<accession>A0A8S3FLG0</accession>
<name>A0A8S3FLG0_9BILA</name>